<comment type="similarity">
    <text evidence="2">Belongs to the dermatopontin family.</text>
</comment>
<keyword evidence="4" id="KW-1015">Disulfide bond</keyword>
<dbReference type="EMBL" id="CP111024">
    <property type="protein sequence ID" value="WAR23908.1"/>
    <property type="molecule type" value="Genomic_DNA"/>
</dbReference>
<evidence type="ECO:0000256" key="1">
    <source>
        <dbReference type="ARBA" id="ARBA00004613"/>
    </source>
</evidence>
<accession>A0ABY7FNV8</accession>
<name>A0ABY7FNV8_MYAAR</name>
<reference evidence="5" key="1">
    <citation type="submission" date="2022-11" db="EMBL/GenBank/DDBJ databases">
        <title>Centuries of genome instability and evolution in soft-shell clam transmissible cancer (bioRxiv).</title>
        <authorList>
            <person name="Hart S.F.M."/>
            <person name="Yonemitsu M.A."/>
            <person name="Giersch R.M."/>
            <person name="Beal B.F."/>
            <person name="Arriagada G."/>
            <person name="Davis B.W."/>
            <person name="Ostrander E.A."/>
            <person name="Goff S.P."/>
            <person name="Metzger M.J."/>
        </authorList>
    </citation>
    <scope>NUCLEOTIDE SEQUENCE</scope>
    <source>
        <strain evidence="5">MELC-2E11</strain>
        <tissue evidence="5">Siphon/mantle</tissue>
    </source>
</reference>
<comment type="subcellular location">
    <subcellularLocation>
        <location evidence="1">Secreted</location>
    </subcellularLocation>
</comment>
<dbReference type="PANTHER" id="PTHR15040:SF1">
    <property type="entry name" value="DERMATOPONTIN-LIKE ISOFORM X1"/>
    <property type="match status" value="1"/>
</dbReference>
<dbReference type="Pfam" id="PF14704">
    <property type="entry name" value="DERM"/>
    <property type="match status" value="1"/>
</dbReference>
<evidence type="ECO:0000313" key="5">
    <source>
        <dbReference type="EMBL" id="WAR23908.1"/>
    </source>
</evidence>
<gene>
    <name evidence="5" type="ORF">MAR_037577</name>
</gene>
<dbReference type="PANTHER" id="PTHR15040">
    <property type="entry name" value="DERMATOPONTIN-RELATED"/>
    <property type="match status" value="1"/>
</dbReference>
<evidence type="ECO:0000313" key="6">
    <source>
        <dbReference type="Proteomes" id="UP001164746"/>
    </source>
</evidence>
<evidence type="ECO:0000256" key="2">
    <source>
        <dbReference type="ARBA" id="ARBA00008712"/>
    </source>
</evidence>
<dbReference type="Proteomes" id="UP001164746">
    <property type="component" value="Chromosome 13"/>
</dbReference>
<evidence type="ECO:0000256" key="4">
    <source>
        <dbReference type="ARBA" id="ARBA00023157"/>
    </source>
</evidence>
<evidence type="ECO:0000256" key="3">
    <source>
        <dbReference type="ARBA" id="ARBA00022525"/>
    </source>
</evidence>
<protein>
    <submittedName>
        <fullName evidence="5">HAAF-like protein</fullName>
    </submittedName>
</protein>
<keyword evidence="6" id="KW-1185">Reference proteome</keyword>
<organism evidence="5 6">
    <name type="scientific">Mya arenaria</name>
    <name type="common">Soft-shell clam</name>
    <dbReference type="NCBI Taxonomy" id="6604"/>
    <lineage>
        <taxon>Eukaryota</taxon>
        <taxon>Metazoa</taxon>
        <taxon>Spiralia</taxon>
        <taxon>Lophotrochozoa</taxon>
        <taxon>Mollusca</taxon>
        <taxon>Bivalvia</taxon>
        <taxon>Autobranchia</taxon>
        <taxon>Heteroconchia</taxon>
        <taxon>Euheterodonta</taxon>
        <taxon>Imparidentia</taxon>
        <taxon>Neoheterodontei</taxon>
        <taxon>Myida</taxon>
        <taxon>Myoidea</taxon>
        <taxon>Myidae</taxon>
        <taxon>Mya</taxon>
    </lineage>
</organism>
<proteinExistence type="inferred from homology"/>
<feature type="non-terminal residue" evidence="5">
    <location>
        <position position="259"/>
    </location>
</feature>
<keyword evidence="3" id="KW-0964">Secreted</keyword>
<sequence>TTYIAITAGGPSTRNAGPFFLRSCSLYSLEILEDIAKLFEFTIFNQDSNFLPFCDIFCTLPPILCINVLGSSVDIKTKSIAGFQGCQSVTNNRAIGITPNFQGSESTDRRHTIAYLIVSLLLIGKASAVNYVNNLDAEFFFECPNPDEFVSHMESVHDNGAEDRRFAFSCKKVTSNGELHAGVHCLQKSGYQNTYDHLLAFQCSDNSFINGMGSRHDNGAEDRIWQFKCCDIPGTDATSSRYAYQWPVRQHLSWDDTNI</sequence>
<dbReference type="InterPro" id="IPR026645">
    <property type="entry name" value="Dermatopontin"/>
</dbReference>